<dbReference type="Pfam" id="PF13456">
    <property type="entry name" value="RVT_3"/>
    <property type="match status" value="1"/>
</dbReference>
<dbReference type="EMBL" id="JAUSRO010000012">
    <property type="protein sequence ID" value="MDP9901532.1"/>
    <property type="molecule type" value="Genomic_DNA"/>
</dbReference>
<dbReference type="SUPFAM" id="SSF53098">
    <property type="entry name" value="Ribonuclease H-like"/>
    <property type="match status" value="1"/>
</dbReference>
<feature type="domain" description="RNase H type-1" evidence="2">
    <location>
        <begin position="13"/>
        <end position="144"/>
    </location>
</feature>
<dbReference type="InterPro" id="IPR036397">
    <property type="entry name" value="RNaseH_sf"/>
</dbReference>
<dbReference type="RefSeq" id="WP_307691296.1">
    <property type="nucleotide sequence ID" value="NZ_JAUSRO010000012.1"/>
</dbReference>
<accession>A0ABT9SDR6</accession>
<reference evidence="3 4" key="1">
    <citation type="submission" date="2023-07" db="EMBL/GenBank/DDBJ databases">
        <title>Sorghum-associated microbial communities from plants grown in Nebraska, USA.</title>
        <authorList>
            <person name="Schachtman D."/>
        </authorList>
    </citation>
    <scope>NUCLEOTIDE SEQUENCE [LARGE SCALE GENOMIC DNA]</scope>
    <source>
        <strain evidence="3 4">DS1607</strain>
    </source>
</reference>
<dbReference type="CDD" id="cd09279">
    <property type="entry name" value="RNase_HI_like"/>
    <property type="match status" value="1"/>
</dbReference>
<gene>
    <name evidence="3" type="ORF">J2W36_003799</name>
</gene>
<name>A0ABT9SDR6_9BURK</name>
<dbReference type="Proteomes" id="UP001226867">
    <property type="component" value="Unassembled WGS sequence"/>
</dbReference>
<evidence type="ECO:0000259" key="2">
    <source>
        <dbReference type="PROSITE" id="PS50879"/>
    </source>
</evidence>
<comment type="caution">
    <text evidence="3">The sequence shown here is derived from an EMBL/GenBank/DDBJ whole genome shotgun (WGS) entry which is preliminary data.</text>
</comment>
<dbReference type="EC" id="3.1.26.4" evidence="3"/>
<evidence type="ECO:0000256" key="1">
    <source>
        <dbReference type="SAM" id="MobiDB-lite"/>
    </source>
</evidence>
<proteinExistence type="predicted"/>
<dbReference type="PANTHER" id="PTHR48475">
    <property type="entry name" value="RIBONUCLEASE H"/>
    <property type="match status" value="1"/>
</dbReference>
<feature type="region of interest" description="Disordered" evidence="1">
    <location>
        <begin position="1"/>
        <end position="26"/>
    </location>
</feature>
<dbReference type="PROSITE" id="PS50879">
    <property type="entry name" value="RNASE_H_1"/>
    <property type="match status" value="1"/>
</dbReference>
<keyword evidence="3" id="KW-0378">Hydrolase</keyword>
<sequence length="160" mass="16805">MASPSNAPSLPCRADEWSVHSDGSAMPNPGRMGLGAVLVAPDGTRHTLSEAAHGTGCNNEAEVRALMAALQALKARGVQAVRVCCDSSVVVTQLGAASAPPIARLAALFDEARGLLAGFERACVLWIPQHRNQEADALARAALGLTQPRTVKPHRKQRRS</sequence>
<evidence type="ECO:0000313" key="4">
    <source>
        <dbReference type="Proteomes" id="UP001226867"/>
    </source>
</evidence>
<dbReference type="Gene3D" id="3.30.420.10">
    <property type="entry name" value="Ribonuclease H-like superfamily/Ribonuclease H"/>
    <property type="match status" value="1"/>
</dbReference>
<keyword evidence="4" id="KW-1185">Reference proteome</keyword>
<evidence type="ECO:0000313" key="3">
    <source>
        <dbReference type="EMBL" id="MDP9901532.1"/>
    </source>
</evidence>
<organism evidence="3 4">
    <name type="scientific">Variovorax ginsengisoli</name>
    <dbReference type="NCBI Taxonomy" id="363844"/>
    <lineage>
        <taxon>Bacteria</taxon>
        <taxon>Pseudomonadati</taxon>
        <taxon>Pseudomonadota</taxon>
        <taxon>Betaproteobacteria</taxon>
        <taxon>Burkholderiales</taxon>
        <taxon>Comamonadaceae</taxon>
        <taxon>Variovorax</taxon>
    </lineage>
</organism>
<dbReference type="InterPro" id="IPR012337">
    <property type="entry name" value="RNaseH-like_sf"/>
</dbReference>
<protein>
    <submittedName>
        <fullName evidence="3">Ribonuclease HI</fullName>
        <ecNumber evidence="3">3.1.26.4</ecNumber>
    </submittedName>
</protein>
<dbReference type="PANTHER" id="PTHR48475:SF1">
    <property type="entry name" value="RNASE H TYPE-1 DOMAIN-CONTAINING PROTEIN"/>
    <property type="match status" value="1"/>
</dbReference>
<dbReference type="GO" id="GO:0004523">
    <property type="term" value="F:RNA-DNA hybrid ribonuclease activity"/>
    <property type="evidence" value="ECO:0007669"/>
    <property type="project" value="UniProtKB-EC"/>
</dbReference>
<dbReference type="InterPro" id="IPR002156">
    <property type="entry name" value="RNaseH_domain"/>
</dbReference>